<gene>
    <name evidence="4" type="ORF">HKBW3S06_01102</name>
</gene>
<dbReference type="EMBL" id="BLRV01000127">
    <property type="protein sequence ID" value="GFP21876.1"/>
    <property type="molecule type" value="Genomic_DNA"/>
</dbReference>
<dbReference type="Pfam" id="PF13692">
    <property type="entry name" value="Glyco_trans_1_4"/>
    <property type="match status" value="1"/>
</dbReference>
<dbReference type="RefSeq" id="WP_176226955.1">
    <property type="nucleotide sequence ID" value="NZ_BLRV01000127.1"/>
</dbReference>
<name>A0A6V8NTQ9_9ACTN</name>
<feature type="domain" description="Glycosyltransferase subfamily 4-like N-terminal" evidence="3">
    <location>
        <begin position="27"/>
        <end position="169"/>
    </location>
</feature>
<dbReference type="InterPro" id="IPR028098">
    <property type="entry name" value="Glyco_trans_4-like_N"/>
</dbReference>
<dbReference type="PANTHER" id="PTHR12526:SF630">
    <property type="entry name" value="GLYCOSYLTRANSFERASE"/>
    <property type="match status" value="1"/>
</dbReference>
<evidence type="ECO:0000256" key="1">
    <source>
        <dbReference type="ARBA" id="ARBA00022676"/>
    </source>
</evidence>
<reference evidence="4 5" key="1">
    <citation type="journal article" date="2020" name="Front. Microbiol.">
        <title>Single-cell genomics of novel Actinobacteria with the Wood-Ljungdahl pathway discovered in a serpentinizing system.</title>
        <authorList>
            <person name="Merino N."/>
            <person name="Kawai M."/>
            <person name="Boyd E.S."/>
            <person name="Colman D.R."/>
            <person name="McGlynn S.E."/>
            <person name="Nealson K.H."/>
            <person name="Kurokawa K."/>
            <person name="Hongoh Y."/>
        </authorList>
    </citation>
    <scope>NUCLEOTIDE SEQUENCE [LARGE SCALE GENOMIC DNA]</scope>
    <source>
        <strain evidence="4 5">S06</strain>
    </source>
</reference>
<evidence type="ECO:0000313" key="5">
    <source>
        <dbReference type="Proteomes" id="UP000580051"/>
    </source>
</evidence>
<dbReference type="Proteomes" id="UP000580051">
    <property type="component" value="Unassembled WGS sequence"/>
</dbReference>
<proteinExistence type="predicted"/>
<dbReference type="Pfam" id="PF13439">
    <property type="entry name" value="Glyco_transf_4"/>
    <property type="match status" value="1"/>
</dbReference>
<dbReference type="Gene3D" id="3.40.50.2000">
    <property type="entry name" value="Glycogen Phosphorylase B"/>
    <property type="match status" value="2"/>
</dbReference>
<evidence type="ECO:0000256" key="2">
    <source>
        <dbReference type="ARBA" id="ARBA00022679"/>
    </source>
</evidence>
<dbReference type="SUPFAM" id="SSF53756">
    <property type="entry name" value="UDP-Glycosyltransferase/glycogen phosphorylase"/>
    <property type="match status" value="1"/>
</dbReference>
<keyword evidence="1" id="KW-0328">Glycosyltransferase</keyword>
<evidence type="ECO:0000313" key="4">
    <source>
        <dbReference type="EMBL" id="GFP21876.1"/>
    </source>
</evidence>
<dbReference type="PANTHER" id="PTHR12526">
    <property type="entry name" value="GLYCOSYLTRANSFERASE"/>
    <property type="match status" value="1"/>
</dbReference>
<protein>
    <recommendedName>
        <fullName evidence="3">Glycosyltransferase subfamily 4-like N-terminal domain-containing protein</fullName>
    </recommendedName>
</protein>
<comment type="caution">
    <text evidence="4">The sequence shown here is derived from an EMBL/GenBank/DDBJ whole genome shotgun (WGS) entry which is preliminary data.</text>
</comment>
<accession>A0A6V8NTQ9</accession>
<dbReference type="AlphaFoldDB" id="A0A6V8NTQ9"/>
<evidence type="ECO:0000259" key="3">
    <source>
        <dbReference type="Pfam" id="PF13439"/>
    </source>
</evidence>
<organism evidence="4 5">
    <name type="scientific">Candidatus Hakubella thermalkaliphila</name>
    <dbReference type="NCBI Taxonomy" id="2754717"/>
    <lineage>
        <taxon>Bacteria</taxon>
        <taxon>Bacillati</taxon>
        <taxon>Actinomycetota</taxon>
        <taxon>Actinomycetota incertae sedis</taxon>
        <taxon>Candidatus Hakubellales</taxon>
        <taxon>Candidatus Hakubellaceae</taxon>
        <taxon>Candidatus Hakubella</taxon>
    </lineage>
</organism>
<keyword evidence="2" id="KW-0808">Transferase</keyword>
<sequence length="497" mass="57433">MTKVLILGNNPLPFEKTNYLSALGLRTWQLTKPLLDDGHEVCLVCLRVPQAFAVQELEPLIKKERPFLYYSLDFTTFTDPQIIHHIVEEFDPDCLVATNLLPCYQAARLKDKKPFWADLHGHAMAEAQAKAAVDKDDQFLYNYWNQERHVIDKGDVFSCVSTPQLYAVIGELGARGRLNQYTNGYNFVHVIFEAIPETPLAYNRAALRGTEVARDDFVVLWSGGYNTWADVDTLFRALEGAMKTNPKIKFLSTGGEIKGQDEVTYFHFLDLIRNSSCSANFIMKGWLPIEESRSYYLEADVGINIDQDIYEVKLGSKMRIMEWLWAGLPILSTRVCESIQILEREGVCFTFRPGDAAGLQDQIIWMANHREKVRQQGESGREFACHNLSYARTTEPLRAWVNNPYLAPDQGQRIGFEKERDSHISHLEDVLRDKDRLIHNKDLEIKQMKSVIGLRDKELEETRSRIRELEATLDRYHRTLPYRIYALLRRVRARRNP</sequence>